<comment type="similarity">
    <text evidence="4">Belongs to the glucosamine/galactosamine-6-phosphate isomerase family. NagB subfamily.</text>
</comment>
<dbReference type="GO" id="GO:0004342">
    <property type="term" value="F:glucosamine-6-phosphate deaminase activity"/>
    <property type="evidence" value="ECO:0007669"/>
    <property type="project" value="UniProtKB-UniRule"/>
</dbReference>
<evidence type="ECO:0000259" key="5">
    <source>
        <dbReference type="Pfam" id="PF01182"/>
    </source>
</evidence>
<evidence type="ECO:0000256" key="1">
    <source>
        <dbReference type="ARBA" id="ARBA00000644"/>
    </source>
</evidence>
<feature type="active site" description="Proton acceptor; for ring-opening step" evidence="4">
    <location>
        <position position="138"/>
    </location>
</feature>
<dbReference type="Gene3D" id="3.40.50.1360">
    <property type="match status" value="1"/>
</dbReference>
<dbReference type="NCBIfam" id="TIGR00502">
    <property type="entry name" value="nagB"/>
    <property type="match status" value="1"/>
</dbReference>
<dbReference type="SUPFAM" id="SSF100950">
    <property type="entry name" value="NagB/RpiA/CoA transferase-like"/>
    <property type="match status" value="1"/>
</dbReference>
<evidence type="ECO:0000256" key="3">
    <source>
        <dbReference type="ARBA" id="ARBA00023277"/>
    </source>
</evidence>
<comment type="catalytic activity">
    <reaction evidence="1 4">
        <text>alpha-D-glucosamine 6-phosphate + H2O = beta-D-fructose 6-phosphate + NH4(+)</text>
        <dbReference type="Rhea" id="RHEA:12172"/>
        <dbReference type="ChEBI" id="CHEBI:15377"/>
        <dbReference type="ChEBI" id="CHEBI:28938"/>
        <dbReference type="ChEBI" id="CHEBI:57634"/>
        <dbReference type="ChEBI" id="CHEBI:75989"/>
        <dbReference type="EC" id="3.5.99.6"/>
    </reaction>
</comment>
<comment type="function">
    <text evidence="4">Catalyzes the reversible isomerization-deamination of glucosamine 6-phosphate (GlcN6P) to form fructose 6-phosphate (Fru6P) and ammonium ion.</text>
</comment>
<dbReference type="InterPro" id="IPR018321">
    <property type="entry name" value="Glucosamine6P_isomerase_CS"/>
</dbReference>
<protein>
    <recommendedName>
        <fullName evidence="4">Glucosamine-6-phosphate deaminase</fullName>
        <ecNumber evidence="4">3.5.99.6</ecNumber>
    </recommendedName>
    <alternativeName>
        <fullName evidence="4">GlcN6P deaminase</fullName>
        <shortName evidence="4">GNPDA</shortName>
    </alternativeName>
    <alternativeName>
        <fullName evidence="4">Glucosamine-6-phosphate isomerase</fullName>
    </alternativeName>
</protein>
<dbReference type="AlphaFoldDB" id="X7E3P8"/>
<dbReference type="GO" id="GO:0005975">
    <property type="term" value="P:carbohydrate metabolic process"/>
    <property type="evidence" value="ECO:0007669"/>
    <property type="project" value="InterPro"/>
</dbReference>
<proteinExistence type="inferred from homology"/>
<dbReference type="CDD" id="cd01399">
    <property type="entry name" value="GlcN6P_deaminase"/>
    <property type="match status" value="1"/>
</dbReference>
<keyword evidence="2 4" id="KW-0378">Hydrolase</keyword>
<feature type="active site" description="For ring-opening step" evidence="4">
    <location>
        <position position="143"/>
    </location>
</feature>
<evidence type="ECO:0000256" key="2">
    <source>
        <dbReference type="ARBA" id="ARBA00022801"/>
    </source>
</evidence>
<comment type="subunit">
    <text evidence="4">Homohexamer.</text>
</comment>
<name>X7E3P8_9GAMM</name>
<evidence type="ECO:0000313" key="6">
    <source>
        <dbReference type="EMBL" id="ETX09791.1"/>
    </source>
</evidence>
<dbReference type="OrthoDB" id="9791139at2"/>
<dbReference type="GO" id="GO:0006046">
    <property type="term" value="P:N-acetylglucosamine catabolic process"/>
    <property type="evidence" value="ECO:0007669"/>
    <property type="project" value="UniProtKB-UniRule"/>
</dbReference>
<feature type="domain" description="Glucosamine/galactosamine-6-phosphate isomerase" evidence="5">
    <location>
        <begin position="12"/>
        <end position="224"/>
    </location>
</feature>
<dbReference type="UniPathway" id="UPA00629">
    <property type="reaction ID" value="UER00684"/>
</dbReference>
<dbReference type="HAMAP" id="MF_01241">
    <property type="entry name" value="GlcN6P_deamin"/>
    <property type="match status" value="1"/>
</dbReference>
<dbReference type="InterPro" id="IPR004547">
    <property type="entry name" value="Glucosamine6P_isomerase"/>
</dbReference>
<comment type="caution">
    <text evidence="6">The sequence shown here is derived from an EMBL/GenBank/DDBJ whole genome shotgun (WGS) entry which is preliminary data.</text>
</comment>
<comment type="pathway">
    <text evidence="4">Amino-sugar metabolism; N-acetylneuraminate degradation; D-fructose 6-phosphate from N-acetylneuraminate: step 5/5.</text>
</comment>
<dbReference type="FunFam" id="3.40.50.1360:FF:000003">
    <property type="entry name" value="Glucosamine-6-phosphate deaminase"/>
    <property type="match status" value="1"/>
</dbReference>
<dbReference type="InterPro" id="IPR037171">
    <property type="entry name" value="NagB/RpiA_transferase-like"/>
</dbReference>
<dbReference type="PROSITE" id="PS01161">
    <property type="entry name" value="GLC_GALNAC_ISOMERASE"/>
    <property type="match status" value="1"/>
</dbReference>
<dbReference type="Pfam" id="PF01182">
    <property type="entry name" value="Glucosamine_iso"/>
    <property type="match status" value="1"/>
</dbReference>
<dbReference type="GO" id="GO:0006043">
    <property type="term" value="P:glucosamine catabolic process"/>
    <property type="evidence" value="ECO:0007669"/>
    <property type="project" value="TreeGrafter"/>
</dbReference>
<dbReference type="PATRIC" id="fig|1122207.3.peg.2732"/>
<organism evidence="6 7">
    <name type="scientific">Marinomonas ushuaiensis DSM 15871</name>
    <dbReference type="NCBI Taxonomy" id="1122207"/>
    <lineage>
        <taxon>Bacteria</taxon>
        <taxon>Pseudomonadati</taxon>
        <taxon>Pseudomonadota</taxon>
        <taxon>Gammaproteobacteria</taxon>
        <taxon>Oceanospirillales</taxon>
        <taxon>Oceanospirillaceae</taxon>
        <taxon>Marinomonas</taxon>
    </lineage>
</organism>
<dbReference type="GO" id="GO:0019262">
    <property type="term" value="P:N-acetylneuraminate catabolic process"/>
    <property type="evidence" value="ECO:0007669"/>
    <property type="project" value="UniProtKB-UniRule"/>
</dbReference>
<dbReference type="Proteomes" id="UP000054058">
    <property type="component" value="Unassembled WGS sequence"/>
</dbReference>
<gene>
    <name evidence="4" type="primary">nagB</name>
    <name evidence="6" type="ORF">MUS1_05580</name>
</gene>
<evidence type="ECO:0000256" key="4">
    <source>
        <dbReference type="HAMAP-Rule" id="MF_01241"/>
    </source>
</evidence>
<dbReference type="RefSeq" id="WP_036163384.1">
    <property type="nucleotide sequence ID" value="NZ_JAMB01000014.1"/>
</dbReference>
<dbReference type="eggNOG" id="COG0363">
    <property type="taxonomic scope" value="Bacteria"/>
</dbReference>
<dbReference type="EC" id="3.5.99.6" evidence="4"/>
<comment type="caution">
    <text evidence="4">Lacks conserved residue(s) required for the propagation of feature annotation.</text>
</comment>
<dbReference type="GO" id="GO:0042802">
    <property type="term" value="F:identical protein binding"/>
    <property type="evidence" value="ECO:0007669"/>
    <property type="project" value="TreeGrafter"/>
</dbReference>
<accession>X7E3P8</accession>
<feature type="active site" description="For ring-opening step" evidence="4">
    <location>
        <position position="136"/>
    </location>
</feature>
<dbReference type="STRING" id="1122207.MUS1_05580"/>
<keyword evidence="3 4" id="KW-0119">Carbohydrate metabolism</keyword>
<dbReference type="EMBL" id="JAMB01000014">
    <property type="protein sequence ID" value="ETX09791.1"/>
    <property type="molecule type" value="Genomic_DNA"/>
</dbReference>
<keyword evidence="7" id="KW-1185">Reference proteome</keyword>
<dbReference type="NCBIfam" id="NF001684">
    <property type="entry name" value="PRK00443.1-4"/>
    <property type="match status" value="1"/>
</dbReference>
<dbReference type="InterPro" id="IPR006148">
    <property type="entry name" value="Glc/Gal-6P_isomerase"/>
</dbReference>
<dbReference type="GO" id="GO:0005737">
    <property type="term" value="C:cytoplasm"/>
    <property type="evidence" value="ECO:0007669"/>
    <property type="project" value="TreeGrafter"/>
</dbReference>
<evidence type="ECO:0000313" key="7">
    <source>
        <dbReference type="Proteomes" id="UP000054058"/>
    </source>
</evidence>
<reference evidence="6 7" key="1">
    <citation type="submission" date="2014-01" db="EMBL/GenBank/DDBJ databases">
        <title>Marinomonas ushuaiensis DSM 15871 Genome Sequencing.</title>
        <authorList>
            <person name="Lai Q."/>
            <person name="Shao Z.S."/>
        </authorList>
    </citation>
    <scope>NUCLEOTIDE SEQUENCE [LARGE SCALE GENOMIC DNA]</scope>
    <source>
        <strain evidence="6 7">DSM 15871</strain>
    </source>
</reference>
<sequence length="263" mass="29306">MRIVILKDDLAVAEFGANYIIESINKKPNTVLGLATGSTPIRLYEKMMIANQTKRVCFKKVTTFNLDEYLGLAVGHPQSYRYFMDHRLFNHIDIDKENTFVPNGASDNPIADCTHYEEYLREKGGVDLQLLGIGSNGHIGFNEPGSSLASRTHIAVLSKETISANKRFFSVGESQPHLSITMGIGTILESREIMLIATGANKAEAIKNTIEGPVSSSCPASILQMHPYVTIVMDEEAAKSLRNIDFYKYTELESQKFMLSQYK</sequence>
<feature type="active site" description="Proton acceptor; for enolization step" evidence="4">
    <location>
        <position position="67"/>
    </location>
</feature>
<dbReference type="PANTHER" id="PTHR11280:SF5">
    <property type="entry name" value="GLUCOSAMINE-6-PHOSPHATE ISOMERASE"/>
    <property type="match status" value="1"/>
</dbReference>
<dbReference type="PANTHER" id="PTHR11280">
    <property type="entry name" value="GLUCOSAMINE-6-PHOSPHATE ISOMERASE"/>
    <property type="match status" value="1"/>
</dbReference>